<feature type="signal peptide" evidence="1">
    <location>
        <begin position="1"/>
        <end position="18"/>
    </location>
</feature>
<name>A0A9P4TI95_CURKU</name>
<keyword evidence="1" id="KW-0732">Signal</keyword>
<dbReference type="InterPro" id="IPR006771">
    <property type="entry name" value="CetA-like"/>
</dbReference>
<protein>
    <submittedName>
        <fullName evidence="2">Uncharacterized protein</fullName>
    </submittedName>
</protein>
<keyword evidence="3" id="KW-1185">Reference proteome</keyword>
<organism evidence="2 3">
    <name type="scientific">Curvularia kusanoi</name>
    <name type="common">Cochliobolus kusanoi</name>
    <dbReference type="NCBI Taxonomy" id="90978"/>
    <lineage>
        <taxon>Eukaryota</taxon>
        <taxon>Fungi</taxon>
        <taxon>Dikarya</taxon>
        <taxon>Ascomycota</taxon>
        <taxon>Pezizomycotina</taxon>
        <taxon>Dothideomycetes</taxon>
        <taxon>Pleosporomycetidae</taxon>
        <taxon>Pleosporales</taxon>
        <taxon>Pleosporineae</taxon>
        <taxon>Pleosporaceae</taxon>
        <taxon>Curvularia</taxon>
    </lineage>
</organism>
<dbReference type="Pfam" id="PF04681">
    <property type="entry name" value="Bys1"/>
    <property type="match status" value="1"/>
</dbReference>
<dbReference type="AlphaFoldDB" id="A0A9P4TI95"/>
<dbReference type="Proteomes" id="UP000801428">
    <property type="component" value="Unassembled WGS sequence"/>
</dbReference>
<evidence type="ECO:0000313" key="2">
    <source>
        <dbReference type="EMBL" id="KAF3006628.1"/>
    </source>
</evidence>
<reference evidence="2" key="1">
    <citation type="submission" date="2019-04" db="EMBL/GenBank/DDBJ databases">
        <title>Sequencing of skin fungus with MAO and IRED activity.</title>
        <authorList>
            <person name="Marsaioli A.J."/>
            <person name="Bonatto J.M.C."/>
            <person name="Reis Junior O."/>
        </authorList>
    </citation>
    <scope>NUCLEOTIDE SEQUENCE</scope>
    <source>
        <strain evidence="2">30M1</strain>
    </source>
</reference>
<evidence type="ECO:0000256" key="1">
    <source>
        <dbReference type="SAM" id="SignalP"/>
    </source>
</evidence>
<dbReference type="PANTHER" id="PTHR36195:SF4">
    <property type="entry name" value="DOMAIN PROTEIN, PUTATIVE (AFU_ORTHOLOGUE AFUA_5G01990)-RELATED"/>
    <property type="match status" value="1"/>
</dbReference>
<evidence type="ECO:0000313" key="3">
    <source>
        <dbReference type="Proteomes" id="UP000801428"/>
    </source>
</evidence>
<proteinExistence type="predicted"/>
<accession>A0A9P4TI95</accession>
<gene>
    <name evidence="2" type="ORF">E8E13_007702</name>
</gene>
<dbReference type="EMBL" id="SWKU01000005">
    <property type="protein sequence ID" value="KAF3006628.1"/>
    <property type="molecule type" value="Genomic_DNA"/>
</dbReference>
<sequence length="167" mass="18367">MRFSTILSGSALAATTLAAPSVVVHNNCDFNLFVTSVGQTIGNTTTVQPDTRWTEPEYFQGIGTAIKIARSAAALWTAQPVLHLSYTYSKDKSLYYDLSTTYGFDFYGENITVTGDEGKDVQPIEWHGTPGPVHTYSYFGETGLHLEDQRTGTETLWEVIMAVGVRD</sequence>
<feature type="chain" id="PRO_5040387005" evidence="1">
    <location>
        <begin position="19"/>
        <end position="167"/>
    </location>
</feature>
<comment type="caution">
    <text evidence="2">The sequence shown here is derived from an EMBL/GenBank/DDBJ whole genome shotgun (WGS) entry which is preliminary data.</text>
</comment>
<dbReference type="PANTHER" id="PTHR36195">
    <property type="entry name" value="DOMAIN PROTEIN, PUTATIVE (AFU_ORTHOLOGUE AFUA_5G01990)-RELATED-RELATED"/>
    <property type="match status" value="1"/>
</dbReference>
<dbReference type="OrthoDB" id="3682664at2759"/>